<dbReference type="CDD" id="cd05403">
    <property type="entry name" value="NT_KNTase_like"/>
    <property type="match status" value="1"/>
</dbReference>
<dbReference type="SUPFAM" id="SSF81301">
    <property type="entry name" value="Nucleotidyltransferase"/>
    <property type="match status" value="1"/>
</dbReference>
<dbReference type="InterPro" id="IPR043519">
    <property type="entry name" value="NT_sf"/>
</dbReference>
<dbReference type="InterPro" id="IPR041633">
    <property type="entry name" value="Polbeta"/>
</dbReference>
<protein>
    <recommendedName>
        <fullName evidence="1">Polymerase beta nucleotidyltransferase domain-containing protein</fullName>
    </recommendedName>
</protein>
<keyword evidence="3" id="KW-1185">Reference proteome</keyword>
<evidence type="ECO:0000313" key="3">
    <source>
        <dbReference type="Proteomes" id="UP000018680"/>
    </source>
</evidence>
<name>V5WNF7_9SPIO</name>
<dbReference type="OrthoDB" id="9803106at2"/>
<dbReference type="AlphaFoldDB" id="V5WNF7"/>
<reference evidence="2 3" key="1">
    <citation type="journal article" date="2015" name="Stand. Genomic Sci.">
        <title>Complete genome sequence and description of Salinispira pacifica gen. nov., sp. nov., a novel spirochaete isolated form a hypersaline microbial mat.</title>
        <authorList>
            <person name="Ben Hania W."/>
            <person name="Joseph M."/>
            <person name="Schumann P."/>
            <person name="Bunk B."/>
            <person name="Fiebig A."/>
            <person name="Sproer C."/>
            <person name="Klenk H.P."/>
            <person name="Fardeau M.L."/>
            <person name="Spring S."/>
        </authorList>
    </citation>
    <scope>NUCLEOTIDE SEQUENCE [LARGE SCALE GENOMIC DNA]</scope>
    <source>
        <strain evidence="2 3">L21-RPul-D2</strain>
    </source>
</reference>
<dbReference type="KEGG" id="slr:L21SP2_3181"/>
<organism evidence="2 3">
    <name type="scientific">Salinispira pacifica</name>
    <dbReference type="NCBI Taxonomy" id="1307761"/>
    <lineage>
        <taxon>Bacteria</taxon>
        <taxon>Pseudomonadati</taxon>
        <taxon>Spirochaetota</taxon>
        <taxon>Spirochaetia</taxon>
        <taxon>Spirochaetales</taxon>
        <taxon>Spirochaetaceae</taxon>
        <taxon>Salinispira</taxon>
    </lineage>
</organism>
<dbReference type="RefSeq" id="WP_024269417.1">
    <property type="nucleotide sequence ID" value="NC_023035.1"/>
</dbReference>
<dbReference type="HOGENOM" id="CLU_2619997_0_0_12"/>
<dbReference type="STRING" id="1307761.L21SP2_3181"/>
<dbReference type="Gene3D" id="3.30.460.10">
    <property type="entry name" value="Beta Polymerase, domain 2"/>
    <property type="match status" value="1"/>
</dbReference>
<feature type="domain" description="Polymerase beta nucleotidyltransferase" evidence="1">
    <location>
        <begin position="19"/>
        <end position="58"/>
    </location>
</feature>
<evidence type="ECO:0000313" key="2">
    <source>
        <dbReference type="EMBL" id="AHC16521.1"/>
    </source>
</evidence>
<gene>
    <name evidence="2" type="ORF">L21SP2_3181</name>
</gene>
<sequence length="78" mass="8910">MDPCRRVSNIPGLSAEINEKLREIFAEFHEIQACILYGSRAKGTHRHASDVDITLVTHSIEIDRVGQCIYRRDNNTDI</sequence>
<accession>V5WNF7</accession>
<proteinExistence type="predicted"/>
<dbReference type="EMBL" id="CP006939">
    <property type="protein sequence ID" value="AHC16521.1"/>
    <property type="molecule type" value="Genomic_DNA"/>
</dbReference>
<evidence type="ECO:0000259" key="1">
    <source>
        <dbReference type="Pfam" id="PF18765"/>
    </source>
</evidence>
<dbReference type="Proteomes" id="UP000018680">
    <property type="component" value="Chromosome"/>
</dbReference>
<dbReference type="Pfam" id="PF18765">
    <property type="entry name" value="Polbeta"/>
    <property type="match status" value="1"/>
</dbReference>